<dbReference type="AlphaFoldDB" id="K3XUQ0"/>
<dbReference type="HOGENOM" id="CLU_3300359_0_0_1"/>
<protein>
    <submittedName>
        <fullName evidence="1">Uncharacterized protein</fullName>
    </submittedName>
</protein>
<dbReference type="Gramene" id="KQK85547">
    <property type="protein sequence ID" value="KQK85547"/>
    <property type="gene ID" value="SETIT_005657mg"/>
</dbReference>
<dbReference type="InParanoid" id="K3XUQ0"/>
<reference evidence="1" key="2">
    <citation type="submission" date="2018-08" db="UniProtKB">
        <authorList>
            <consortium name="EnsemblPlants"/>
        </authorList>
    </citation>
    <scope>IDENTIFICATION</scope>
    <source>
        <strain evidence="1">Yugu1</strain>
    </source>
</reference>
<name>K3XUQ0_SETIT</name>
<sequence length="40" mass="4470">MATCATTNAISTLQGAGMVMVCSMHTQSRSFWMDLLRMRM</sequence>
<evidence type="ECO:0000313" key="2">
    <source>
        <dbReference type="Proteomes" id="UP000004995"/>
    </source>
</evidence>
<proteinExistence type="predicted"/>
<organism evidence="1 2">
    <name type="scientific">Setaria italica</name>
    <name type="common">Foxtail millet</name>
    <name type="synonym">Panicum italicum</name>
    <dbReference type="NCBI Taxonomy" id="4555"/>
    <lineage>
        <taxon>Eukaryota</taxon>
        <taxon>Viridiplantae</taxon>
        <taxon>Streptophyta</taxon>
        <taxon>Embryophyta</taxon>
        <taxon>Tracheophyta</taxon>
        <taxon>Spermatophyta</taxon>
        <taxon>Magnoliopsida</taxon>
        <taxon>Liliopsida</taxon>
        <taxon>Poales</taxon>
        <taxon>Poaceae</taxon>
        <taxon>PACMAD clade</taxon>
        <taxon>Panicoideae</taxon>
        <taxon>Panicodae</taxon>
        <taxon>Paniceae</taxon>
        <taxon>Cenchrinae</taxon>
        <taxon>Setaria</taxon>
    </lineage>
</organism>
<dbReference type="EnsemblPlants" id="KQK85547">
    <property type="protein sequence ID" value="KQK85547"/>
    <property type="gene ID" value="SETIT_005657mg"/>
</dbReference>
<dbReference type="Proteomes" id="UP000004995">
    <property type="component" value="Unassembled WGS sequence"/>
</dbReference>
<keyword evidence="2" id="KW-1185">Reference proteome</keyword>
<accession>K3XUQ0</accession>
<evidence type="ECO:0000313" key="1">
    <source>
        <dbReference type="EnsemblPlants" id="KQK85547"/>
    </source>
</evidence>
<reference evidence="2" key="1">
    <citation type="journal article" date="2012" name="Nat. Biotechnol.">
        <title>Reference genome sequence of the model plant Setaria.</title>
        <authorList>
            <person name="Bennetzen J.L."/>
            <person name="Schmutz J."/>
            <person name="Wang H."/>
            <person name="Percifield R."/>
            <person name="Hawkins J."/>
            <person name="Pontaroli A.C."/>
            <person name="Estep M."/>
            <person name="Feng L."/>
            <person name="Vaughn J.N."/>
            <person name="Grimwood J."/>
            <person name="Jenkins J."/>
            <person name="Barry K."/>
            <person name="Lindquist E."/>
            <person name="Hellsten U."/>
            <person name="Deshpande S."/>
            <person name="Wang X."/>
            <person name="Wu X."/>
            <person name="Mitros T."/>
            <person name="Triplett J."/>
            <person name="Yang X."/>
            <person name="Ye C.Y."/>
            <person name="Mauro-Herrera M."/>
            <person name="Wang L."/>
            <person name="Li P."/>
            <person name="Sharma M."/>
            <person name="Sharma R."/>
            <person name="Ronald P.C."/>
            <person name="Panaud O."/>
            <person name="Kellogg E.A."/>
            <person name="Brutnell T.P."/>
            <person name="Doust A.N."/>
            <person name="Tuskan G.A."/>
            <person name="Rokhsar D."/>
            <person name="Devos K.M."/>
        </authorList>
    </citation>
    <scope>NUCLEOTIDE SEQUENCE [LARGE SCALE GENOMIC DNA]</scope>
    <source>
        <strain evidence="2">cv. Yugu1</strain>
    </source>
</reference>